<feature type="region of interest" description="Disordered" evidence="7">
    <location>
        <begin position="154"/>
        <end position="175"/>
    </location>
</feature>
<dbReference type="AlphaFoldDB" id="A0A974DKY4"/>
<organism evidence="10 11">
    <name type="scientific">Xenopus laevis</name>
    <name type="common">African clawed frog</name>
    <dbReference type="NCBI Taxonomy" id="8355"/>
    <lineage>
        <taxon>Eukaryota</taxon>
        <taxon>Metazoa</taxon>
        <taxon>Chordata</taxon>
        <taxon>Craniata</taxon>
        <taxon>Vertebrata</taxon>
        <taxon>Euteleostomi</taxon>
        <taxon>Amphibia</taxon>
        <taxon>Batrachia</taxon>
        <taxon>Anura</taxon>
        <taxon>Pipoidea</taxon>
        <taxon>Pipidae</taxon>
        <taxon>Xenopodinae</taxon>
        <taxon>Xenopus</taxon>
        <taxon>Xenopus</taxon>
    </lineage>
</organism>
<dbReference type="Pfam" id="PF06220">
    <property type="entry name" value="zf-U1"/>
    <property type="match status" value="1"/>
</dbReference>
<evidence type="ECO:0000313" key="10">
    <source>
        <dbReference type="EMBL" id="OCT92691.1"/>
    </source>
</evidence>
<evidence type="ECO:0000256" key="3">
    <source>
        <dbReference type="ARBA" id="ARBA00022771"/>
    </source>
</evidence>
<feature type="coiled-coil region" evidence="6">
    <location>
        <begin position="76"/>
        <end position="125"/>
    </location>
</feature>
<dbReference type="SUPFAM" id="SSF57667">
    <property type="entry name" value="beta-beta-alpha zinc fingers"/>
    <property type="match status" value="1"/>
</dbReference>
<dbReference type="InterPro" id="IPR000690">
    <property type="entry name" value="Matrin/U1-C_Znf_C2H2"/>
</dbReference>
<comment type="subcellular location">
    <subcellularLocation>
        <location evidence="1">Nucleus</location>
    </subcellularLocation>
</comment>
<feature type="region of interest" description="Disordered" evidence="7">
    <location>
        <begin position="361"/>
        <end position="389"/>
    </location>
</feature>
<feature type="compositionally biased region" description="Basic residues" evidence="7">
    <location>
        <begin position="380"/>
        <end position="389"/>
    </location>
</feature>
<dbReference type="GO" id="GO:0008270">
    <property type="term" value="F:zinc ion binding"/>
    <property type="evidence" value="ECO:0007669"/>
    <property type="project" value="UniProtKB-KW"/>
</dbReference>
<keyword evidence="5" id="KW-0539">Nucleus</keyword>
<protein>
    <recommendedName>
        <fullName evidence="12">WW domain-binding protein 4</fullName>
    </recommendedName>
</protein>
<evidence type="ECO:0000256" key="2">
    <source>
        <dbReference type="ARBA" id="ARBA00022723"/>
    </source>
</evidence>
<feature type="compositionally biased region" description="Basic and acidic residues" evidence="7">
    <location>
        <begin position="211"/>
        <end position="230"/>
    </location>
</feature>
<dbReference type="CDD" id="cd00201">
    <property type="entry name" value="WW"/>
    <property type="match status" value="2"/>
</dbReference>
<keyword evidence="4" id="KW-0862">Zinc</keyword>
<dbReference type="PROSITE" id="PS01159">
    <property type="entry name" value="WW_DOMAIN_1"/>
    <property type="match status" value="1"/>
</dbReference>
<accession>A0A974DKY4</accession>
<dbReference type="GO" id="GO:0003723">
    <property type="term" value="F:RNA binding"/>
    <property type="evidence" value="ECO:0007669"/>
    <property type="project" value="TreeGrafter"/>
</dbReference>
<dbReference type="PROSITE" id="PS50171">
    <property type="entry name" value="ZF_MATRIN"/>
    <property type="match status" value="1"/>
</dbReference>
<dbReference type="OMA" id="FDNSTRW"/>
<dbReference type="Proteomes" id="UP000694892">
    <property type="component" value="Chromosome 2S"/>
</dbReference>
<dbReference type="Pfam" id="PF00397">
    <property type="entry name" value="WW"/>
    <property type="match status" value="2"/>
</dbReference>
<evidence type="ECO:0000256" key="6">
    <source>
        <dbReference type="SAM" id="Coils"/>
    </source>
</evidence>
<dbReference type="Gene3D" id="2.20.70.10">
    <property type="match status" value="2"/>
</dbReference>
<dbReference type="GO" id="GO:0071011">
    <property type="term" value="C:precatalytic spliceosome"/>
    <property type="evidence" value="ECO:0007669"/>
    <property type="project" value="TreeGrafter"/>
</dbReference>
<proteinExistence type="predicted"/>
<feature type="region of interest" description="Disordered" evidence="7">
    <location>
        <begin position="191"/>
        <end position="310"/>
    </location>
</feature>
<dbReference type="SMART" id="SM00456">
    <property type="entry name" value="WW"/>
    <property type="match status" value="2"/>
</dbReference>
<evidence type="ECO:0000256" key="1">
    <source>
        <dbReference type="ARBA" id="ARBA00004123"/>
    </source>
</evidence>
<feature type="compositionally biased region" description="Basic and acidic residues" evidence="7">
    <location>
        <begin position="259"/>
        <end position="268"/>
    </location>
</feature>
<dbReference type="PANTHER" id="PTHR13173:SF10">
    <property type="entry name" value="WW DOMAIN-BINDING PROTEIN 4"/>
    <property type="match status" value="1"/>
</dbReference>
<evidence type="ECO:0000256" key="4">
    <source>
        <dbReference type="ARBA" id="ARBA00022833"/>
    </source>
</evidence>
<dbReference type="InterPro" id="IPR003604">
    <property type="entry name" value="Matrin/U1-like-C_Znf_C2H2"/>
</dbReference>
<sequence length="389" mass="44796">MYYLFYVSFLRADYWKSQPKKFCTYCKCWIADNKPSIEFHERGKNHKENVTKKISEIKKKSMDKAKADEKKSKEFAAMEEAALKAYEEDLKRLQGEVPVPVGPTVQQIKARNENKLKEIEAIEKVHAKKLWKKDISPEGYPYYYNTLTGESKWEEPEGFQDKSEESNKAGSSSVWVESLSEEGFTYYYNTKTGESSWEKPENFVSNLPAESAEKEAINTEDKSEEIKEVTDTQSATGSAEEQEKSEPAVTQTPKINFGGKKETQSENDEKADEEESKQESKQESNQDVVKEQPTPELPKKVPRKPNPYGTWEVIKEEEDPYENVDLELPNVEYDIPAVSIPDLQQEPKMKFKEKSITSLEGSVGGDSFFKKRKLENGKSRNIRQRTKDH</sequence>
<evidence type="ECO:0000256" key="5">
    <source>
        <dbReference type="ARBA" id="ARBA00023242"/>
    </source>
</evidence>
<feature type="domain" description="WW" evidence="8">
    <location>
        <begin position="131"/>
        <end position="158"/>
    </location>
</feature>
<dbReference type="SUPFAM" id="SSF51045">
    <property type="entry name" value="WW domain"/>
    <property type="match status" value="2"/>
</dbReference>
<keyword evidence="3" id="KW-0863">Zinc-finger</keyword>
<dbReference type="InterPro" id="IPR040023">
    <property type="entry name" value="WBP4"/>
</dbReference>
<gene>
    <name evidence="10" type="ORF">XELAEV_18015753mg</name>
</gene>
<dbReference type="InterPro" id="IPR001202">
    <property type="entry name" value="WW_dom"/>
</dbReference>
<reference evidence="11" key="1">
    <citation type="journal article" date="2016" name="Nature">
        <title>Genome evolution in the allotetraploid frog Xenopus laevis.</title>
        <authorList>
            <person name="Session A.M."/>
            <person name="Uno Y."/>
            <person name="Kwon T."/>
            <person name="Chapman J.A."/>
            <person name="Toyoda A."/>
            <person name="Takahashi S."/>
            <person name="Fukui A."/>
            <person name="Hikosaka A."/>
            <person name="Suzuki A."/>
            <person name="Kondo M."/>
            <person name="van Heeringen S.J."/>
            <person name="Quigley I."/>
            <person name="Heinz S."/>
            <person name="Ogino H."/>
            <person name="Ochi H."/>
            <person name="Hellsten U."/>
            <person name="Lyons J.B."/>
            <person name="Simakov O."/>
            <person name="Putnam N."/>
            <person name="Stites J."/>
            <person name="Kuroki Y."/>
            <person name="Tanaka T."/>
            <person name="Michiue T."/>
            <person name="Watanabe M."/>
            <person name="Bogdanovic O."/>
            <person name="Lister R."/>
            <person name="Georgiou G."/>
            <person name="Paranjpe S.S."/>
            <person name="van Kruijsbergen I."/>
            <person name="Shu S."/>
            <person name="Carlson J."/>
            <person name="Kinoshita T."/>
            <person name="Ohta Y."/>
            <person name="Mawaribuchi S."/>
            <person name="Jenkins J."/>
            <person name="Grimwood J."/>
            <person name="Schmutz J."/>
            <person name="Mitros T."/>
            <person name="Mozaffari S.V."/>
            <person name="Suzuki Y."/>
            <person name="Haramoto Y."/>
            <person name="Yamamoto T.S."/>
            <person name="Takagi C."/>
            <person name="Heald R."/>
            <person name="Miller K."/>
            <person name="Haudenschild C."/>
            <person name="Kitzman J."/>
            <person name="Nakayama T."/>
            <person name="Izutsu Y."/>
            <person name="Robert J."/>
            <person name="Fortriede J."/>
            <person name="Burns K."/>
            <person name="Lotay V."/>
            <person name="Karimi K."/>
            <person name="Yasuoka Y."/>
            <person name="Dichmann D.S."/>
            <person name="Flajnik M.F."/>
            <person name="Houston D.W."/>
            <person name="Shendure J."/>
            <person name="DuPasquier L."/>
            <person name="Vize P.D."/>
            <person name="Zorn A.M."/>
            <person name="Ito M."/>
            <person name="Marcotte E.M."/>
            <person name="Wallingford J.B."/>
            <person name="Ito Y."/>
            <person name="Asashima M."/>
            <person name="Ueno N."/>
            <person name="Matsuda Y."/>
            <person name="Veenstra G.J."/>
            <person name="Fujiyama A."/>
            <person name="Harland R.M."/>
            <person name="Taira M."/>
            <person name="Rokhsar D.S."/>
        </authorList>
    </citation>
    <scope>NUCLEOTIDE SEQUENCE [LARGE SCALE GENOMIC DNA]</scope>
    <source>
        <strain evidence="11">J</strain>
    </source>
</reference>
<keyword evidence="6" id="KW-0175">Coiled coil</keyword>
<evidence type="ECO:0008006" key="12">
    <source>
        <dbReference type="Google" id="ProtNLM"/>
    </source>
</evidence>
<dbReference type="InterPro" id="IPR036236">
    <property type="entry name" value="Znf_C2H2_sf"/>
</dbReference>
<evidence type="ECO:0000313" key="11">
    <source>
        <dbReference type="Proteomes" id="UP000694892"/>
    </source>
</evidence>
<evidence type="ECO:0000259" key="9">
    <source>
        <dbReference type="PROSITE" id="PS50171"/>
    </source>
</evidence>
<dbReference type="SMART" id="SM00451">
    <property type="entry name" value="ZnF_U1"/>
    <property type="match status" value="1"/>
</dbReference>
<feature type="domain" description="Matrin-type" evidence="9">
    <location>
        <begin position="21"/>
        <end position="52"/>
    </location>
</feature>
<feature type="compositionally biased region" description="Basic and acidic residues" evidence="7">
    <location>
        <begin position="154"/>
        <end position="167"/>
    </location>
</feature>
<keyword evidence="2" id="KW-0479">Metal-binding</keyword>
<dbReference type="EMBL" id="CM004469">
    <property type="protein sequence ID" value="OCT92691.1"/>
    <property type="molecule type" value="Genomic_DNA"/>
</dbReference>
<feature type="compositionally biased region" description="Basic and acidic residues" evidence="7">
    <location>
        <begin position="277"/>
        <end position="290"/>
    </location>
</feature>
<dbReference type="InterPro" id="IPR036020">
    <property type="entry name" value="WW_dom_sf"/>
</dbReference>
<name>A0A974DKY4_XENLA</name>
<dbReference type="InterPro" id="IPR013085">
    <property type="entry name" value="U1-CZ_Znf_C2H2"/>
</dbReference>
<dbReference type="Gene3D" id="3.30.160.60">
    <property type="entry name" value="Classic Zinc Finger"/>
    <property type="match status" value="1"/>
</dbReference>
<dbReference type="PANTHER" id="PTHR13173">
    <property type="entry name" value="WW DOMAIN BINDING PROTEIN 4"/>
    <property type="match status" value="1"/>
</dbReference>
<evidence type="ECO:0000256" key="7">
    <source>
        <dbReference type="SAM" id="MobiDB-lite"/>
    </source>
</evidence>
<feature type="domain" description="WW" evidence="8">
    <location>
        <begin position="175"/>
        <end position="202"/>
    </location>
</feature>
<dbReference type="PROSITE" id="PS50020">
    <property type="entry name" value="WW_DOMAIN_2"/>
    <property type="match status" value="2"/>
</dbReference>
<dbReference type="GO" id="GO:0000398">
    <property type="term" value="P:mRNA splicing, via spliceosome"/>
    <property type="evidence" value="ECO:0007669"/>
    <property type="project" value="InterPro"/>
</dbReference>
<evidence type="ECO:0000259" key="8">
    <source>
        <dbReference type="PROSITE" id="PS50020"/>
    </source>
</evidence>